<dbReference type="GO" id="GO:0016783">
    <property type="term" value="F:sulfurtransferase activity"/>
    <property type="evidence" value="ECO:0007669"/>
    <property type="project" value="TreeGrafter"/>
</dbReference>
<dbReference type="InterPro" id="IPR019407">
    <property type="entry name" value="CTU2"/>
</dbReference>
<protein>
    <recommendedName>
        <fullName evidence="3">Cytoplasmic tRNA 2-thiolation protein 2</fullName>
    </recommendedName>
</protein>
<evidence type="ECO:0000256" key="3">
    <source>
        <dbReference type="HAMAP-Rule" id="MF_03054"/>
    </source>
</evidence>
<evidence type="ECO:0000256" key="2">
    <source>
        <dbReference type="ARBA" id="ARBA00022694"/>
    </source>
</evidence>
<dbReference type="AlphaFoldDB" id="A0A9J6C586"/>
<accession>A0A9J6C586</accession>
<keyword evidence="1 3" id="KW-0963">Cytoplasm</keyword>
<evidence type="ECO:0000313" key="5">
    <source>
        <dbReference type="Proteomes" id="UP001107558"/>
    </source>
</evidence>
<gene>
    <name evidence="4" type="ORF">PVAND_007058</name>
</gene>
<dbReference type="GO" id="GO:0016779">
    <property type="term" value="F:nucleotidyltransferase activity"/>
    <property type="evidence" value="ECO:0007669"/>
    <property type="project" value="UniProtKB-UniRule"/>
</dbReference>
<comment type="function">
    <text evidence="3">Plays a central role in 2-thiolation of mcm(5)S(2)U at tRNA wobble positions of tRNA(Lys), tRNA(Glu) and tRNA(Gln). May act by forming a heterodimer with NCS6/CTU1 that ligates sulfur from thiocarboxylated URM1 onto the uridine of tRNAs at wobble position.</text>
</comment>
<name>A0A9J6C586_POLVA</name>
<proteinExistence type="inferred from homology"/>
<reference evidence="4" key="1">
    <citation type="submission" date="2021-03" db="EMBL/GenBank/DDBJ databases">
        <title>Chromosome level genome of the anhydrobiotic midge Polypedilum vanderplanki.</title>
        <authorList>
            <person name="Yoshida Y."/>
            <person name="Kikawada T."/>
            <person name="Gusev O."/>
        </authorList>
    </citation>
    <scope>NUCLEOTIDE SEQUENCE</scope>
    <source>
        <strain evidence="4">NIAS01</strain>
        <tissue evidence="4">Whole body or cell culture</tissue>
    </source>
</reference>
<dbReference type="EMBL" id="JADBJN010000002">
    <property type="protein sequence ID" value="KAG5677289.1"/>
    <property type="molecule type" value="Genomic_DNA"/>
</dbReference>
<keyword evidence="2 3" id="KW-0819">tRNA processing</keyword>
<dbReference type="GO" id="GO:0005829">
    <property type="term" value="C:cytosol"/>
    <property type="evidence" value="ECO:0007669"/>
    <property type="project" value="TreeGrafter"/>
</dbReference>
<comment type="caution">
    <text evidence="4">The sequence shown here is derived from an EMBL/GenBank/DDBJ whole genome shotgun (WGS) entry which is preliminary data.</text>
</comment>
<comment type="pathway">
    <text evidence="3">tRNA modification; 5-methoxycarbonylmethyl-2-thiouridine-tRNA biosynthesis.</text>
</comment>
<keyword evidence="5" id="KW-1185">Reference proteome</keyword>
<dbReference type="GO" id="GO:0032447">
    <property type="term" value="P:protein urmylation"/>
    <property type="evidence" value="ECO:0007669"/>
    <property type="project" value="UniProtKB-UniRule"/>
</dbReference>
<evidence type="ECO:0000256" key="1">
    <source>
        <dbReference type="ARBA" id="ARBA00022490"/>
    </source>
</evidence>
<dbReference type="InterPro" id="IPR014729">
    <property type="entry name" value="Rossmann-like_a/b/a_fold"/>
</dbReference>
<comment type="subcellular location">
    <subcellularLocation>
        <location evidence="3">Cytoplasm</location>
    </subcellularLocation>
</comment>
<sequence>MCSIGEEDFGDEGGAHAMIEDIKSLEIVDEICKKCSNEKSVINIIYAMCKTCFLHYVTHKFRASLSASKIVPSNSKVLLNFSGYAPDVCILDMIDKGLLLEYHKKLRFELEIIYIDEDCLNEGNDINDLKRRYERIDKVKKILEQFVKFKCHYSSIANKYIVLPLDDIKENDMNAVINDEIKLLAYLKSLKSSTCKQDYVDIIRNENLRHIANQLNCQFVFLTDTTIDLAKRFISNMALGRGSSVAFDVSFCDDRVKSIRFLRPIKNVNMIEVESYIKLKDLDVIGAQKEISNTNQLSIQNVTSQFIDGLQQNFSSTVSTVARGCSKIAPYKKSNQSNHVNGEISSKLNQTSASVTDINQRCYLCKSFLDYQNSETLYAIEFSRFVSEAAADIEHILKNTEKIEEKAMSEVNSNENEFKKHLCHGCRNIFIGSSDDILAEIFQ</sequence>
<organism evidence="4 5">
    <name type="scientific">Polypedilum vanderplanki</name>
    <name type="common">Sleeping chironomid midge</name>
    <dbReference type="NCBI Taxonomy" id="319348"/>
    <lineage>
        <taxon>Eukaryota</taxon>
        <taxon>Metazoa</taxon>
        <taxon>Ecdysozoa</taxon>
        <taxon>Arthropoda</taxon>
        <taxon>Hexapoda</taxon>
        <taxon>Insecta</taxon>
        <taxon>Pterygota</taxon>
        <taxon>Neoptera</taxon>
        <taxon>Endopterygota</taxon>
        <taxon>Diptera</taxon>
        <taxon>Nematocera</taxon>
        <taxon>Chironomoidea</taxon>
        <taxon>Chironomidae</taxon>
        <taxon>Chironominae</taxon>
        <taxon>Polypedilum</taxon>
        <taxon>Polypedilum</taxon>
    </lineage>
</organism>
<dbReference type="Pfam" id="PF10288">
    <property type="entry name" value="CTU2"/>
    <property type="match status" value="1"/>
</dbReference>
<dbReference type="Gene3D" id="3.40.50.620">
    <property type="entry name" value="HUPs"/>
    <property type="match status" value="1"/>
</dbReference>
<dbReference type="GO" id="GO:0000049">
    <property type="term" value="F:tRNA binding"/>
    <property type="evidence" value="ECO:0007669"/>
    <property type="project" value="InterPro"/>
</dbReference>
<dbReference type="Proteomes" id="UP001107558">
    <property type="component" value="Chromosome 2"/>
</dbReference>
<dbReference type="PANTHER" id="PTHR20882">
    <property type="entry name" value="CYTOPLASMIC TRNA 2-THIOLATION PROTEIN 2"/>
    <property type="match status" value="1"/>
</dbReference>
<dbReference type="HAMAP" id="MF_03054">
    <property type="entry name" value="CTU2"/>
    <property type="match status" value="1"/>
</dbReference>
<comment type="similarity">
    <text evidence="3">Belongs to the CTU2/NCS2 family.</text>
</comment>
<dbReference type="PANTHER" id="PTHR20882:SF14">
    <property type="entry name" value="CYTOPLASMIC TRNA 2-THIOLATION PROTEIN 2"/>
    <property type="match status" value="1"/>
</dbReference>
<dbReference type="OrthoDB" id="25129at2759"/>
<dbReference type="GO" id="GO:0002143">
    <property type="term" value="P:tRNA wobble position uridine thiolation"/>
    <property type="evidence" value="ECO:0007669"/>
    <property type="project" value="TreeGrafter"/>
</dbReference>
<evidence type="ECO:0000313" key="4">
    <source>
        <dbReference type="EMBL" id="KAG5677289.1"/>
    </source>
</evidence>
<dbReference type="SUPFAM" id="SSF52402">
    <property type="entry name" value="Adenine nucleotide alpha hydrolases-like"/>
    <property type="match status" value="1"/>
</dbReference>